<accession>A0A847VDR1</accession>
<feature type="non-terminal residue" evidence="4">
    <location>
        <position position="452"/>
    </location>
</feature>
<sequence length="452" mass="50851">MSQKNTVQKYILFFLSFLFCSVLFFHFNLPVYSNTVDYLEGKVDKTKEEIEKQKTFLNQIEEKIKEIGGSNYSLSQQLSLLNEEIDNLKEEIEQSNAEIEQKLNEIEEKEKVLEQKREFLNEVSGELYMKSRYSSSHLFFSLSNLNQVLQSMFVRRTAISILREDIEEVNGQYMTLLDVRSSLEEEKLKLDTQKKDLDASYDLLAKEKQRVQAELNVQLTTKSMVNRTINGLSTQLSDLQYQLIIARQGGTYVNPASVPTSSSDPNLSLAGFNSNAPAGSFGVFSIGAYTHRNGMSQWGARARANAGQTYQQILNAYYPGKIFRADTVVINGVVENITVKMPTTTYGKLNLEDDYLLRLNEVPESWPMEVLKAQAIAARTYAINYTQNGRKAICTTESCQVVGTTKKGGAWKTAVEATRGVILTDGGGNPFSTQYAAVHGGWGNHVKWDTTD</sequence>
<dbReference type="InterPro" id="IPR013693">
    <property type="entry name" value="SpoIID/LytB_N"/>
</dbReference>
<protein>
    <recommendedName>
        <fullName evidence="3">Sporulation stage II protein D amidase enhancer LytB N-terminal domain-containing protein</fullName>
    </recommendedName>
</protein>
<evidence type="ECO:0000256" key="1">
    <source>
        <dbReference type="SAM" id="Coils"/>
    </source>
</evidence>
<keyword evidence="2" id="KW-0472">Membrane</keyword>
<reference evidence="4 5" key="1">
    <citation type="journal article" date="2020" name="Biotechnol. Biofuels">
        <title>New insights from the biogas microbiome by comprehensive genome-resolved metagenomics of nearly 1600 species originating from multiple anaerobic digesters.</title>
        <authorList>
            <person name="Campanaro S."/>
            <person name="Treu L."/>
            <person name="Rodriguez-R L.M."/>
            <person name="Kovalovszki A."/>
            <person name="Ziels R.M."/>
            <person name="Maus I."/>
            <person name="Zhu X."/>
            <person name="Kougias P.G."/>
            <person name="Basile A."/>
            <person name="Luo G."/>
            <person name="Schluter A."/>
            <person name="Konstantinidis K.T."/>
            <person name="Angelidaki I."/>
        </authorList>
    </citation>
    <scope>NUCLEOTIDE SEQUENCE [LARGE SCALE GENOMIC DNA]</scope>
    <source>
        <strain evidence="4">AS19jrsBPTG_9</strain>
    </source>
</reference>
<keyword evidence="2" id="KW-0812">Transmembrane</keyword>
<dbReference type="Pfam" id="PF08486">
    <property type="entry name" value="SpoIID"/>
    <property type="match status" value="1"/>
</dbReference>
<evidence type="ECO:0000256" key="2">
    <source>
        <dbReference type="SAM" id="Phobius"/>
    </source>
</evidence>
<keyword evidence="2" id="KW-1133">Transmembrane helix</keyword>
<gene>
    <name evidence="4" type="ORF">GX888_02675</name>
</gene>
<keyword evidence="1" id="KW-0175">Coiled coil</keyword>
<feature type="domain" description="Sporulation stage II protein D amidase enhancer LytB N-terminal" evidence="3">
    <location>
        <begin position="360"/>
        <end position="424"/>
    </location>
</feature>
<comment type="caution">
    <text evidence="4">The sequence shown here is derived from an EMBL/GenBank/DDBJ whole genome shotgun (WGS) entry which is preliminary data.</text>
</comment>
<dbReference type="Proteomes" id="UP000564033">
    <property type="component" value="Unassembled WGS sequence"/>
</dbReference>
<name>A0A847VDR1_9BACT</name>
<evidence type="ECO:0000313" key="5">
    <source>
        <dbReference type="Proteomes" id="UP000564033"/>
    </source>
</evidence>
<dbReference type="EMBL" id="JAAZIL010000065">
    <property type="protein sequence ID" value="NLZ24620.1"/>
    <property type="molecule type" value="Genomic_DNA"/>
</dbReference>
<organism evidence="4 5">
    <name type="scientific">Candidatus Dojkabacteria bacterium</name>
    <dbReference type="NCBI Taxonomy" id="2099670"/>
    <lineage>
        <taxon>Bacteria</taxon>
        <taxon>Candidatus Dojkabacteria</taxon>
    </lineage>
</organism>
<evidence type="ECO:0000259" key="3">
    <source>
        <dbReference type="Pfam" id="PF08486"/>
    </source>
</evidence>
<evidence type="ECO:0000313" key="4">
    <source>
        <dbReference type="EMBL" id="NLZ24620.1"/>
    </source>
</evidence>
<feature type="coiled-coil region" evidence="1">
    <location>
        <begin position="43"/>
        <end position="123"/>
    </location>
</feature>
<feature type="transmembrane region" description="Helical" evidence="2">
    <location>
        <begin position="12"/>
        <end position="32"/>
    </location>
</feature>
<dbReference type="Gene3D" id="6.10.250.3150">
    <property type="match status" value="1"/>
</dbReference>
<proteinExistence type="predicted"/>
<dbReference type="AlphaFoldDB" id="A0A847VDR1"/>